<dbReference type="GO" id="GO:0006508">
    <property type="term" value="P:proteolysis"/>
    <property type="evidence" value="ECO:0007669"/>
    <property type="project" value="InterPro"/>
</dbReference>
<organism evidence="3 4">
    <name type="scientific">Roridomyces roridus</name>
    <dbReference type="NCBI Taxonomy" id="1738132"/>
    <lineage>
        <taxon>Eukaryota</taxon>
        <taxon>Fungi</taxon>
        <taxon>Dikarya</taxon>
        <taxon>Basidiomycota</taxon>
        <taxon>Agaricomycotina</taxon>
        <taxon>Agaricomycetes</taxon>
        <taxon>Agaricomycetidae</taxon>
        <taxon>Agaricales</taxon>
        <taxon>Marasmiineae</taxon>
        <taxon>Mycenaceae</taxon>
        <taxon>Roridomyces</taxon>
    </lineage>
</organism>
<dbReference type="GO" id="GO:0070007">
    <property type="term" value="F:glutamic-type endopeptidase activity"/>
    <property type="evidence" value="ECO:0007669"/>
    <property type="project" value="InterPro"/>
</dbReference>
<keyword evidence="2" id="KW-0732">Signal</keyword>
<evidence type="ECO:0000313" key="3">
    <source>
        <dbReference type="EMBL" id="KAJ7615959.1"/>
    </source>
</evidence>
<dbReference type="Proteomes" id="UP001221142">
    <property type="component" value="Unassembled WGS sequence"/>
</dbReference>
<gene>
    <name evidence="3" type="ORF">FB45DRAFT_873258</name>
</gene>
<evidence type="ECO:0000256" key="2">
    <source>
        <dbReference type="SAM" id="SignalP"/>
    </source>
</evidence>
<name>A0AAD7FEQ0_9AGAR</name>
<keyword evidence="4" id="KW-1185">Reference proteome</keyword>
<dbReference type="InterPro" id="IPR000250">
    <property type="entry name" value="Peptidase_G1"/>
</dbReference>
<feature type="signal peptide" evidence="2">
    <location>
        <begin position="1"/>
        <end position="17"/>
    </location>
</feature>
<dbReference type="PANTHER" id="PTHR37536:SF1">
    <property type="entry name" value="ASPERGILLOPEPSIN, PUTAITVE (AFU_ORTHOLOGUE AFUA_7G01200)"/>
    <property type="match status" value="1"/>
</dbReference>
<proteinExistence type="predicted"/>
<dbReference type="Gene3D" id="2.60.120.700">
    <property type="entry name" value="Peptidase G1"/>
    <property type="match status" value="1"/>
</dbReference>
<feature type="active site" description="Proton acceptor" evidence="1">
    <location>
        <position position="198"/>
    </location>
</feature>
<feature type="chain" id="PRO_5041912504" evidence="2">
    <location>
        <begin position="18"/>
        <end position="259"/>
    </location>
</feature>
<reference evidence="3" key="1">
    <citation type="submission" date="2023-03" db="EMBL/GenBank/DDBJ databases">
        <title>Massive genome expansion in bonnet fungi (Mycena s.s.) driven by repeated elements and novel gene families across ecological guilds.</title>
        <authorList>
            <consortium name="Lawrence Berkeley National Laboratory"/>
            <person name="Harder C.B."/>
            <person name="Miyauchi S."/>
            <person name="Viragh M."/>
            <person name="Kuo A."/>
            <person name="Thoen E."/>
            <person name="Andreopoulos B."/>
            <person name="Lu D."/>
            <person name="Skrede I."/>
            <person name="Drula E."/>
            <person name="Henrissat B."/>
            <person name="Morin E."/>
            <person name="Kohler A."/>
            <person name="Barry K."/>
            <person name="LaButti K."/>
            <person name="Morin E."/>
            <person name="Salamov A."/>
            <person name="Lipzen A."/>
            <person name="Mereny Z."/>
            <person name="Hegedus B."/>
            <person name="Baldrian P."/>
            <person name="Stursova M."/>
            <person name="Weitz H."/>
            <person name="Taylor A."/>
            <person name="Grigoriev I.V."/>
            <person name="Nagy L.G."/>
            <person name="Martin F."/>
            <person name="Kauserud H."/>
        </authorList>
    </citation>
    <scope>NUCLEOTIDE SEQUENCE</scope>
    <source>
        <strain evidence="3">9284</strain>
    </source>
</reference>
<dbReference type="InterPro" id="IPR038656">
    <property type="entry name" value="Peptidase_G1_sf"/>
</dbReference>
<evidence type="ECO:0000256" key="1">
    <source>
        <dbReference type="PIRSR" id="PIRSR600250-50"/>
    </source>
</evidence>
<evidence type="ECO:0000313" key="4">
    <source>
        <dbReference type="Proteomes" id="UP001221142"/>
    </source>
</evidence>
<dbReference type="AlphaFoldDB" id="A0AAD7FEQ0"/>
<sequence>MKTAILITLIAASLTAAEVTWTFAKFEGGVEVPLEDVVGPPTEFQSNAAQRVSDARKRNRFNRRTDEETVTTENWCGAVLLGSGFSVVGTWTVPAITLRAGQSSSGQPAVAQWVGIDGLTNGALIQGGTHSEFVDGQQQNVAWTEMLPASAGILSFTIYTGDSITTNVTMTSTTSGTPSSGPFQAAPLFGASAEWIIEDVRSDGAFVPFAGFPTNTFTGSAIQSGQSVTPSGAALVELVQDSELCSATISGTTITVQDS</sequence>
<accession>A0AAD7FEQ0</accession>
<dbReference type="EMBL" id="JARKIF010000023">
    <property type="protein sequence ID" value="KAJ7615959.1"/>
    <property type="molecule type" value="Genomic_DNA"/>
</dbReference>
<dbReference type="SUPFAM" id="SSF49899">
    <property type="entry name" value="Concanavalin A-like lectins/glucanases"/>
    <property type="match status" value="1"/>
</dbReference>
<dbReference type="PANTHER" id="PTHR37536">
    <property type="entry name" value="PUTATIVE (AFU_ORTHOLOGUE AFUA_3G02970)-RELATED"/>
    <property type="match status" value="1"/>
</dbReference>
<dbReference type="Pfam" id="PF01828">
    <property type="entry name" value="Peptidase_A4"/>
    <property type="match status" value="1"/>
</dbReference>
<dbReference type="InterPro" id="IPR013320">
    <property type="entry name" value="ConA-like_dom_sf"/>
</dbReference>
<dbReference type="CDD" id="cd13426">
    <property type="entry name" value="Peptidase_G1"/>
    <property type="match status" value="1"/>
</dbReference>
<comment type="caution">
    <text evidence="3">The sequence shown here is derived from an EMBL/GenBank/DDBJ whole genome shotgun (WGS) entry which is preliminary data.</text>
</comment>
<protein>
    <submittedName>
        <fullName evidence="3">Concanavalin A-like lectin/glucanase domain-containing protein</fullName>
    </submittedName>
</protein>